<dbReference type="InterPro" id="IPR006058">
    <property type="entry name" value="2Fe2S_fd_BS"/>
</dbReference>
<keyword evidence="5" id="KW-0274">FAD</keyword>
<evidence type="ECO:0000256" key="7">
    <source>
        <dbReference type="ARBA" id="ARBA00023004"/>
    </source>
</evidence>
<dbReference type="GO" id="GO:0051537">
    <property type="term" value="F:2 iron, 2 sulfur cluster binding"/>
    <property type="evidence" value="ECO:0007669"/>
    <property type="project" value="UniProtKB-KW"/>
</dbReference>
<evidence type="ECO:0000256" key="2">
    <source>
        <dbReference type="ARBA" id="ARBA00022630"/>
    </source>
</evidence>
<dbReference type="InterPro" id="IPR001433">
    <property type="entry name" value="OxRdtase_FAD/NAD-bd"/>
</dbReference>
<dbReference type="InterPro" id="IPR001041">
    <property type="entry name" value="2Fe-2S_ferredoxin-type"/>
</dbReference>
<dbReference type="Pfam" id="PF00175">
    <property type="entry name" value="NAD_binding_1"/>
    <property type="match status" value="1"/>
</dbReference>
<keyword evidence="7" id="KW-0408">Iron</keyword>
<dbReference type="InterPro" id="IPR039261">
    <property type="entry name" value="FNR_nucleotide-bd"/>
</dbReference>
<dbReference type="SUPFAM" id="SSF52343">
    <property type="entry name" value="Ferredoxin reductase-like, C-terminal NADP-linked domain"/>
    <property type="match status" value="1"/>
</dbReference>
<dbReference type="PROSITE" id="PS00197">
    <property type="entry name" value="2FE2S_FER_1"/>
    <property type="match status" value="1"/>
</dbReference>
<comment type="caution">
    <text evidence="11">The sequence shown here is derived from an EMBL/GenBank/DDBJ whole genome shotgun (WGS) entry which is preliminary data.</text>
</comment>
<organism evidence="11 12">
    <name type="scientific">Stieleria varia</name>
    <dbReference type="NCBI Taxonomy" id="2528005"/>
    <lineage>
        <taxon>Bacteria</taxon>
        <taxon>Pseudomonadati</taxon>
        <taxon>Planctomycetota</taxon>
        <taxon>Planctomycetia</taxon>
        <taxon>Pirellulales</taxon>
        <taxon>Pirellulaceae</taxon>
        <taxon>Stieleria</taxon>
    </lineage>
</organism>
<evidence type="ECO:0000259" key="10">
    <source>
        <dbReference type="PROSITE" id="PS51384"/>
    </source>
</evidence>
<keyword evidence="8" id="KW-0411">Iron-sulfur</keyword>
<dbReference type="PROSITE" id="PS51384">
    <property type="entry name" value="FAD_FR"/>
    <property type="match status" value="1"/>
</dbReference>
<dbReference type="PROSITE" id="PS51085">
    <property type="entry name" value="2FE2S_FER_2"/>
    <property type="match status" value="1"/>
</dbReference>
<evidence type="ECO:0000313" key="12">
    <source>
        <dbReference type="Proteomes" id="UP000320176"/>
    </source>
</evidence>
<gene>
    <name evidence="11" type="primary">hmp_1</name>
    <name evidence="11" type="ORF">Pla52n_15550</name>
</gene>
<keyword evidence="2" id="KW-0285">Flavoprotein</keyword>
<dbReference type="PRINTS" id="PR00410">
    <property type="entry name" value="PHEHYDRXLASE"/>
</dbReference>
<name>A0A5C6B1R8_9BACT</name>
<dbReference type="InterPro" id="IPR050415">
    <property type="entry name" value="MRET"/>
</dbReference>
<dbReference type="Pfam" id="PF00111">
    <property type="entry name" value="Fer2"/>
    <property type="match status" value="1"/>
</dbReference>
<keyword evidence="12" id="KW-1185">Reference proteome</keyword>
<dbReference type="AlphaFoldDB" id="A0A5C6B1R8"/>
<keyword evidence="3" id="KW-0001">2Fe-2S</keyword>
<dbReference type="EC" id="1.14.12.17" evidence="11"/>
<dbReference type="GO" id="GO:0008941">
    <property type="term" value="F:nitric oxide dioxygenase NAD(P)H activity"/>
    <property type="evidence" value="ECO:0007669"/>
    <property type="project" value="UniProtKB-EC"/>
</dbReference>
<dbReference type="InterPro" id="IPR036010">
    <property type="entry name" value="2Fe-2S_ferredoxin-like_sf"/>
</dbReference>
<dbReference type="Gene3D" id="2.40.30.10">
    <property type="entry name" value="Translation factors"/>
    <property type="match status" value="1"/>
</dbReference>
<dbReference type="Proteomes" id="UP000320176">
    <property type="component" value="Unassembled WGS sequence"/>
</dbReference>
<dbReference type="PANTHER" id="PTHR47354:SF8">
    <property type="entry name" value="1,2-PHENYLACETYL-COA EPOXIDASE, SUBUNIT E"/>
    <property type="match status" value="1"/>
</dbReference>
<evidence type="ECO:0000313" key="11">
    <source>
        <dbReference type="EMBL" id="TWU05840.1"/>
    </source>
</evidence>
<keyword evidence="6 11" id="KW-0560">Oxidoreductase</keyword>
<dbReference type="Gene3D" id="3.40.50.80">
    <property type="entry name" value="Nucleotide-binding domain of ferredoxin-NADP reductase (FNR) module"/>
    <property type="match status" value="1"/>
</dbReference>
<evidence type="ECO:0000256" key="5">
    <source>
        <dbReference type="ARBA" id="ARBA00022827"/>
    </source>
</evidence>
<dbReference type="RefSeq" id="WP_146519031.1">
    <property type="nucleotide sequence ID" value="NZ_CP151726.1"/>
</dbReference>
<evidence type="ECO:0000256" key="8">
    <source>
        <dbReference type="ARBA" id="ARBA00023014"/>
    </source>
</evidence>
<dbReference type="InterPro" id="IPR017927">
    <property type="entry name" value="FAD-bd_FR_type"/>
</dbReference>
<evidence type="ECO:0000256" key="4">
    <source>
        <dbReference type="ARBA" id="ARBA00022723"/>
    </source>
</evidence>
<proteinExistence type="predicted"/>
<dbReference type="SUPFAM" id="SSF54292">
    <property type="entry name" value="2Fe-2S ferredoxin-like"/>
    <property type="match status" value="1"/>
</dbReference>
<dbReference type="CDD" id="cd00207">
    <property type="entry name" value="fer2"/>
    <property type="match status" value="1"/>
</dbReference>
<dbReference type="GO" id="GO:0046872">
    <property type="term" value="F:metal ion binding"/>
    <property type="evidence" value="ECO:0007669"/>
    <property type="project" value="UniProtKB-KW"/>
</dbReference>
<dbReference type="PANTHER" id="PTHR47354">
    <property type="entry name" value="NADH OXIDOREDUCTASE HCR"/>
    <property type="match status" value="1"/>
</dbReference>
<sequence>MLLPVLITVVASIVGHRLFAEIVTRHEESCWRKKTREYYSAVARQSAVVRASQQSSSRITQTVQNKPADLESVQNSDRWKGWRRVGVKSIVDESPDCRSFVFAPLDGKQFPRFLGGQSILVQLSDPSGKPVSRCYSLSSGPDEPHYRITVKRVPGGKLSNLLHDTIRVGDEVEIQSPRGRFHYSADLSAPLNLIAAGIGITPMVSMLFQSLSERLDREVNLFYQLRDASNAPFLAPLRRLADSLPETCRFRLHVWYSRPSAEDVGYDFETGRITAEKLLEQLGHEDGEFLLCGPNEFMTELASGLVVHGVNESKVKFESFGGKLTGPGAIAVPASDITQSTTTGQSFQVQFSGSEKTATWVSETQTLLDIAEQLEIPVTSGCRAGDCGACIQKLNRGSVRYLCEPECEVEPGDCVLCIAHPTSDVEIDA</sequence>
<keyword evidence="4" id="KW-0479">Metal-binding</keyword>
<accession>A0A5C6B1R8</accession>
<reference evidence="11 12" key="1">
    <citation type="submission" date="2019-02" db="EMBL/GenBank/DDBJ databases">
        <title>Deep-cultivation of Planctomycetes and their phenomic and genomic characterization uncovers novel biology.</title>
        <authorList>
            <person name="Wiegand S."/>
            <person name="Jogler M."/>
            <person name="Boedeker C."/>
            <person name="Pinto D."/>
            <person name="Vollmers J."/>
            <person name="Rivas-Marin E."/>
            <person name="Kohn T."/>
            <person name="Peeters S.H."/>
            <person name="Heuer A."/>
            <person name="Rast P."/>
            <person name="Oberbeckmann S."/>
            <person name="Bunk B."/>
            <person name="Jeske O."/>
            <person name="Meyerdierks A."/>
            <person name="Storesund J.E."/>
            <person name="Kallscheuer N."/>
            <person name="Luecker S."/>
            <person name="Lage O.M."/>
            <person name="Pohl T."/>
            <person name="Merkel B.J."/>
            <person name="Hornburger P."/>
            <person name="Mueller R.-W."/>
            <person name="Bruemmer F."/>
            <person name="Labrenz M."/>
            <person name="Spormann A.M."/>
            <person name="Op Den Camp H."/>
            <person name="Overmann J."/>
            <person name="Amann R."/>
            <person name="Jetten M.S.M."/>
            <person name="Mascher T."/>
            <person name="Medema M.H."/>
            <person name="Devos D.P."/>
            <person name="Kaster A.-K."/>
            <person name="Ovreas L."/>
            <person name="Rohde M."/>
            <person name="Galperin M.Y."/>
            <person name="Jogler C."/>
        </authorList>
    </citation>
    <scope>NUCLEOTIDE SEQUENCE [LARGE SCALE GENOMIC DNA]</scope>
    <source>
        <strain evidence="11 12">Pla52n</strain>
    </source>
</reference>
<dbReference type="InterPro" id="IPR012675">
    <property type="entry name" value="Beta-grasp_dom_sf"/>
</dbReference>
<evidence type="ECO:0000256" key="3">
    <source>
        <dbReference type="ARBA" id="ARBA00022714"/>
    </source>
</evidence>
<dbReference type="EMBL" id="SJPN01000002">
    <property type="protein sequence ID" value="TWU05840.1"/>
    <property type="molecule type" value="Genomic_DNA"/>
</dbReference>
<evidence type="ECO:0000259" key="9">
    <source>
        <dbReference type="PROSITE" id="PS51085"/>
    </source>
</evidence>
<dbReference type="CDD" id="cd06184">
    <property type="entry name" value="flavohem_like_fad_nad_binding"/>
    <property type="match status" value="1"/>
</dbReference>
<evidence type="ECO:0000256" key="6">
    <source>
        <dbReference type="ARBA" id="ARBA00023002"/>
    </source>
</evidence>
<evidence type="ECO:0000256" key="1">
    <source>
        <dbReference type="ARBA" id="ARBA00001974"/>
    </source>
</evidence>
<dbReference type="SUPFAM" id="SSF63380">
    <property type="entry name" value="Riboflavin synthase domain-like"/>
    <property type="match status" value="1"/>
</dbReference>
<dbReference type="OrthoDB" id="9801223at2"/>
<protein>
    <submittedName>
        <fullName evidence="11">Flavohemoprotein</fullName>
        <ecNumber evidence="11">1.14.12.17</ecNumber>
    </submittedName>
</protein>
<dbReference type="InterPro" id="IPR017938">
    <property type="entry name" value="Riboflavin_synthase-like_b-brl"/>
</dbReference>
<feature type="domain" description="2Fe-2S ferredoxin-type" evidence="9">
    <location>
        <begin position="347"/>
        <end position="429"/>
    </location>
</feature>
<dbReference type="InterPro" id="IPR008333">
    <property type="entry name" value="Cbr1-like_FAD-bd_dom"/>
</dbReference>
<dbReference type="GO" id="GO:0050660">
    <property type="term" value="F:flavin adenine dinucleotide binding"/>
    <property type="evidence" value="ECO:0007669"/>
    <property type="project" value="TreeGrafter"/>
</dbReference>
<dbReference type="Gene3D" id="3.10.20.30">
    <property type="match status" value="1"/>
</dbReference>
<feature type="domain" description="FAD-binding FR-type" evidence="10">
    <location>
        <begin position="80"/>
        <end position="184"/>
    </location>
</feature>
<dbReference type="Pfam" id="PF00970">
    <property type="entry name" value="FAD_binding_6"/>
    <property type="match status" value="1"/>
</dbReference>
<comment type="cofactor">
    <cofactor evidence="1">
        <name>FAD</name>
        <dbReference type="ChEBI" id="CHEBI:57692"/>
    </cofactor>
</comment>